<evidence type="ECO:0000256" key="12">
    <source>
        <dbReference type="ARBA" id="ARBA00023163"/>
    </source>
</evidence>
<evidence type="ECO:0000256" key="7">
    <source>
        <dbReference type="ARBA" id="ARBA00022782"/>
    </source>
</evidence>
<keyword evidence="13" id="KW-0539">Nucleus</keyword>
<dbReference type="GO" id="GO:0005634">
    <property type="term" value="C:nucleus"/>
    <property type="evidence" value="ECO:0007669"/>
    <property type="project" value="UniProtKB-SubCell"/>
</dbReference>
<evidence type="ECO:0000256" key="1">
    <source>
        <dbReference type="ARBA" id="ARBA00004123"/>
    </source>
</evidence>
<accession>A0A3B0J8T9</accession>
<dbReference type="GO" id="GO:0034587">
    <property type="term" value="P:piRNA processing"/>
    <property type="evidence" value="ECO:0007669"/>
    <property type="project" value="TreeGrafter"/>
</dbReference>
<keyword evidence="12" id="KW-0804">Transcription</keyword>
<dbReference type="AlphaFoldDB" id="A0A3B0J8T9"/>
<evidence type="ECO:0000256" key="13">
    <source>
        <dbReference type="ARBA" id="ARBA00023242"/>
    </source>
</evidence>
<protein>
    <submittedName>
        <fullName evidence="17">Blast:Protein maelstrom 2</fullName>
    </submittedName>
</protein>
<dbReference type="GO" id="GO:0007140">
    <property type="term" value="P:male meiotic nuclear division"/>
    <property type="evidence" value="ECO:0007669"/>
    <property type="project" value="TreeGrafter"/>
</dbReference>
<dbReference type="GO" id="GO:0060964">
    <property type="term" value="P:regulation of miRNA-mediated gene silencing"/>
    <property type="evidence" value="ECO:0007669"/>
    <property type="project" value="InterPro"/>
</dbReference>
<dbReference type="Gene3D" id="1.10.30.10">
    <property type="entry name" value="High mobility group box domain"/>
    <property type="match status" value="1"/>
</dbReference>
<keyword evidence="5" id="KW-0963">Cytoplasm</keyword>
<evidence type="ECO:0000313" key="17">
    <source>
        <dbReference type="EMBL" id="SPP76302.1"/>
    </source>
</evidence>
<dbReference type="SUPFAM" id="SSF47095">
    <property type="entry name" value="HMG-box"/>
    <property type="match status" value="1"/>
</dbReference>
<dbReference type="Proteomes" id="UP000268350">
    <property type="component" value="Unassembled WGS sequence"/>
</dbReference>
<keyword evidence="14" id="KW-0469">Meiosis</keyword>
<name>A0A3B0J8T9_DROGU</name>
<proteinExistence type="inferred from homology"/>
<evidence type="ECO:0000256" key="2">
    <source>
        <dbReference type="ARBA" id="ARBA00004496"/>
    </source>
</evidence>
<dbReference type="GO" id="GO:0007283">
    <property type="term" value="P:spermatogenesis"/>
    <property type="evidence" value="ECO:0007669"/>
    <property type="project" value="TreeGrafter"/>
</dbReference>
<dbReference type="Pfam" id="PF13017">
    <property type="entry name" value="Maelstrom"/>
    <property type="match status" value="1"/>
</dbReference>
<dbReference type="GO" id="GO:0043565">
    <property type="term" value="F:sequence-specific DNA binding"/>
    <property type="evidence" value="ECO:0007669"/>
    <property type="project" value="TreeGrafter"/>
</dbReference>
<dbReference type="InterPro" id="IPR039259">
    <property type="entry name" value="Protein_maelstrom"/>
</dbReference>
<sequence>MASKKRNGFMAFVSDWRANNPEGRALNISEAVSKCGPFWSTMSEQERGPYNSMVKNSNVLDRAAKKERLTCLGDPVSKIKMEKNEAINAELQMKRKIDRIILNAKNSLELENEEFVFASFNYFTKALNADIHVPGEFSACRYSLKGGVSSTYSTMINPGQITFGQSSDAQHHSLTTHKLPLPPKAMGETNMRKLYMDILSWLSVGNDQKDEKKDQDPVIVYTTAELMPVVKSCFRYLAYDVPTDKDSRKIVVYDIYYLFYTLKKNVLDMAGVSNEKINFHVTKNFFAKDFFEFTADIACDYHENIDRSKYCTKSMVMRWGFIFSDYICADLAIRLLPGKHMPPKVKPNYTVIPGDSSSNFDKTSVDSYYSAPSQIKTEMGSRDLSPTSNRMVSRNSVSSSYVRRDYTTFDGGISNEGEFPSLGDRRPKTPAKNHFIMGNGKKNPF</sequence>
<keyword evidence="18" id="KW-1185">Reference proteome</keyword>
<keyword evidence="6" id="KW-0678">Repressor</keyword>
<evidence type="ECO:0000256" key="9">
    <source>
        <dbReference type="ARBA" id="ARBA00023015"/>
    </source>
</evidence>
<dbReference type="GO" id="GO:0048477">
    <property type="term" value="P:oogenesis"/>
    <property type="evidence" value="ECO:0007669"/>
    <property type="project" value="UniProtKB-KW"/>
</dbReference>
<keyword evidence="9" id="KW-0805">Transcription regulation</keyword>
<evidence type="ECO:0000256" key="14">
    <source>
        <dbReference type="ARBA" id="ARBA00023254"/>
    </source>
</evidence>
<keyword evidence="11" id="KW-0943">RNA-mediated gene silencing</keyword>
<comment type="subcellular location">
    <subcellularLocation>
        <location evidence="2">Cytoplasm</location>
    </subcellularLocation>
    <subcellularLocation>
        <location evidence="1">Nucleus</location>
    </subcellularLocation>
</comment>
<feature type="region of interest" description="Disordered" evidence="15">
    <location>
        <begin position="416"/>
        <end position="445"/>
    </location>
</feature>
<evidence type="ECO:0000256" key="3">
    <source>
        <dbReference type="ARBA" id="ARBA00007057"/>
    </source>
</evidence>
<dbReference type="GO" id="GO:0045892">
    <property type="term" value="P:negative regulation of DNA-templated transcription"/>
    <property type="evidence" value="ECO:0007669"/>
    <property type="project" value="TreeGrafter"/>
</dbReference>
<reference evidence="18" key="1">
    <citation type="submission" date="2018-01" db="EMBL/GenBank/DDBJ databases">
        <authorList>
            <person name="Alioto T."/>
            <person name="Alioto T."/>
        </authorList>
    </citation>
    <scope>NUCLEOTIDE SEQUENCE [LARGE SCALE GENOMIC DNA]</scope>
</reference>
<evidence type="ECO:0000256" key="4">
    <source>
        <dbReference type="ARBA" id="ARBA00022473"/>
    </source>
</evidence>
<keyword evidence="7" id="KW-0221">Differentiation</keyword>
<evidence type="ECO:0000313" key="18">
    <source>
        <dbReference type="Proteomes" id="UP000268350"/>
    </source>
</evidence>
<comment type="similarity">
    <text evidence="3">Belongs to the maelstrom family.</text>
</comment>
<feature type="domain" description="Maelstrom" evidence="16">
    <location>
        <begin position="125"/>
        <end position="346"/>
    </location>
</feature>
<evidence type="ECO:0000256" key="10">
    <source>
        <dbReference type="ARBA" id="ARBA00023125"/>
    </source>
</evidence>
<dbReference type="GO" id="GO:0043186">
    <property type="term" value="C:P granule"/>
    <property type="evidence" value="ECO:0007669"/>
    <property type="project" value="TreeGrafter"/>
</dbReference>
<dbReference type="OrthoDB" id="24555at2759"/>
<evidence type="ECO:0000256" key="5">
    <source>
        <dbReference type="ARBA" id="ARBA00022490"/>
    </source>
</evidence>
<dbReference type="OMA" id="KHEIFDH"/>
<evidence type="ECO:0000259" key="16">
    <source>
        <dbReference type="Pfam" id="PF13017"/>
    </source>
</evidence>
<organism evidence="17 18">
    <name type="scientific">Drosophila guanche</name>
    <name type="common">Fruit fly</name>
    <dbReference type="NCBI Taxonomy" id="7266"/>
    <lineage>
        <taxon>Eukaryota</taxon>
        <taxon>Metazoa</taxon>
        <taxon>Ecdysozoa</taxon>
        <taxon>Arthropoda</taxon>
        <taxon>Hexapoda</taxon>
        <taxon>Insecta</taxon>
        <taxon>Pterygota</taxon>
        <taxon>Neoptera</taxon>
        <taxon>Endopterygota</taxon>
        <taxon>Diptera</taxon>
        <taxon>Brachycera</taxon>
        <taxon>Muscomorpha</taxon>
        <taxon>Ephydroidea</taxon>
        <taxon>Drosophilidae</taxon>
        <taxon>Drosophila</taxon>
        <taxon>Sophophora</taxon>
    </lineage>
</organism>
<evidence type="ECO:0000256" key="11">
    <source>
        <dbReference type="ARBA" id="ARBA00023158"/>
    </source>
</evidence>
<dbReference type="PANTHER" id="PTHR21358:SF4">
    <property type="entry name" value="PROTEIN MAELSTROM HOMOLOG"/>
    <property type="match status" value="1"/>
</dbReference>
<evidence type="ECO:0000256" key="6">
    <source>
        <dbReference type="ARBA" id="ARBA00022491"/>
    </source>
</evidence>
<keyword evidence="4" id="KW-0217">Developmental protein</keyword>
<keyword evidence="8" id="KW-0896">Oogenesis</keyword>
<dbReference type="EMBL" id="OUUW01000002">
    <property type="protein sequence ID" value="SPP76302.1"/>
    <property type="molecule type" value="Genomic_DNA"/>
</dbReference>
<dbReference type="InterPro" id="IPR036910">
    <property type="entry name" value="HMG_box_dom_sf"/>
</dbReference>
<evidence type="ECO:0000256" key="8">
    <source>
        <dbReference type="ARBA" id="ARBA00022943"/>
    </source>
</evidence>
<evidence type="ECO:0000256" key="15">
    <source>
        <dbReference type="SAM" id="MobiDB-lite"/>
    </source>
</evidence>
<gene>
    <name evidence="17" type="ORF">DGUA_6G006809</name>
</gene>
<dbReference type="FunFam" id="1.10.30.10:FF:000057">
    <property type="entry name" value="Protein maelstrom 2"/>
    <property type="match status" value="1"/>
</dbReference>
<keyword evidence="10" id="KW-0238">DNA-binding</keyword>
<dbReference type="STRING" id="7266.A0A3B0J8T9"/>
<dbReference type="PANTHER" id="PTHR21358">
    <property type="entry name" value="PROTEIN MAELSTROM HOMOLOG"/>
    <property type="match status" value="1"/>
</dbReference>
<dbReference type="InterPro" id="IPR024970">
    <property type="entry name" value="Maelstrom"/>
</dbReference>